<organism evidence="13 14">
    <name type="scientific">Acanthosepion pharaonis</name>
    <name type="common">Pharaoh cuttlefish</name>
    <name type="synonym">Sepia pharaonis</name>
    <dbReference type="NCBI Taxonomy" id="158019"/>
    <lineage>
        <taxon>Eukaryota</taxon>
        <taxon>Metazoa</taxon>
        <taxon>Spiralia</taxon>
        <taxon>Lophotrochozoa</taxon>
        <taxon>Mollusca</taxon>
        <taxon>Cephalopoda</taxon>
        <taxon>Coleoidea</taxon>
        <taxon>Decapodiformes</taxon>
        <taxon>Sepiida</taxon>
        <taxon>Sepiina</taxon>
        <taxon>Sepiidae</taxon>
        <taxon>Acanthosepion</taxon>
    </lineage>
</organism>
<dbReference type="Proteomes" id="UP000597762">
    <property type="component" value="Unassembled WGS sequence"/>
</dbReference>
<sequence>MSPCSKVAHEFEHRSIVQEWRNNFVKGALLASLKKHWKIFVPIVFAPNQENSKEERLSLKIIFSPLESFLCNGDPETVFKQLKEKDVPSQICGHVFKHGEPSYSCRDCANDLTCVLCINCFQQSVHKKHRYRMSISGGGGYCDCGDPEAWKSEPHCETHGKGTGMEEEQNRLDSLPCDLIRRAEALFVATLQYAVDMMTWEQCDTLPTDLQPDGELDDLYVTILFNDEIHTFDQVISTLQKAVECTQKQAADFSTTIDREGRSGVRIGPFSVCDKTRRTIEQMSSRGSSKPLKVQVMHTTVVSHQKFALKMIQWLQHIISKSDGLRYLFCKLAMQPAEGGSLMERLILADTKLWKVARIQSHQLLMSGVLRDQECKRQFGIMFTEKYSQLMEDFLQDDHDHEVSVVSLSVQIFTVTSLHYAELMQDFIKDDHLRSVSIMSVSLQIFTAATVARYLITDHNLLGVILQTFLKQCESKKNKNGKLSFGRSETGSAFKRAWFMLYDLKYTLFCKPSPEEWTEKLRKSFRNGFDALLDLLKSMQGMDSVTRKVGQHLEIEPEWESAFNLQLRLQDNIALFLDWCASDPTLLMNSYIATLHALYKCRDKLDAHKMEHCEVAGHVTECIKYDVSSQPVSIHLPVIRLLAGLHLHLKFDTFTPELISQCEMNPMDLIEPPLRTQVMIAQTQAGMWRRNGFSLLNQIFFYHNVRCRVEMYDKDIVMLQIGASLIDPDDYLIHLLNKYGLLGWVRSNYDDPGGQEDSVRQTSMLAEEFLNLLIIILGERYTVGVGKITQEDVVKREIIHQLCITSMAHSELVKALPEDWNHETGIEKVVNEVADFKKSQVGGKGHYELKAEYFKEYNTYFYHYSRTEQSKSEETQLKRKKQAKEDQALPPPEPPQFCDIFSTVPKLLSCDVMIHIMELVLTRTAAQRSRSWSEAQFERILHLIGLALHEQKTAIKKGEIFDFLRKATKEGQNILHLLESLVDSEHLTHEYQSDLLRWVLKYFAAVRKMEDEFASVSSLGKLASTSDAKREQEKKKKAELAAKRRERIMSQMSIMQRNFIKDNPVLCEMATSDMTPAGSDMDISEQTSPPFPIVLGCGQTSTGYMSTSKAVCILCQEDQEITYNGRAMVLSAFVQRSSVLSQSRGKELTNNEDEDPLLTPSDLSCGTYTSSCGHVMHADCWQRYFDAIAAKERRRPFRFRNACSYNIEKLEFLCPLCAAISNTVIPMLPPLSTLRTSTAGCDIDQQKEVDLSFNDWLDGIQKTVQASVKAAVDKESEDESLLFQPCPISTITKLMAESVAKNFTLLWNYVYDDASGFSESMREMMKKFATDVYTFGLAVEPDGENPSVPIMAWNTCAYTIQVIEQSLQHDNKPLFGSLSSRRSDCLNALVKFAAVCGQVMPADTVKQHCIRLLTALIPDGLEKKHEPPCLLDLDMFHYLTVLVMSLPTLYAEGQTSVLTTFPTGSLNDQHALQLVLTAHLVQILLTYEPEPQDMMETEYDPDDEILLLIYRQLREKAGMSLDIQPCPWLLSSHVKQACLPFLRCAALMYHYVTGVASPLELQEPTGNQFEYICRYLALPTKLNVLFGNQGDIISQLMNRWCSHPSIKDRFTASNQKIIRYPLPLNHLVKLPDDYSELMNQVSTYTCPRSFGDESRVPTMCLICGQVLCSQSYCCQVEVDKKLVGAATAHSHVCGAGIGIFLRIRDCQIFLLAGQNKGCFQTAPYLDDYGEPDQLLKRGNPLRLSEERYKQLHRRWFQHEIPETIVHNLESSNSLSSYEWWNL</sequence>
<evidence type="ECO:0000313" key="14">
    <source>
        <dbReference type="Proteomes" id="UP000597762"/>
    </source>
</evidence>
<evidence type="ECO:0000256" key="7">
    <source>
        <dbReference type="ARBA" id="ARBA00022833"/>
    </source>
</evidence>
<evidence type="ECO:0000256" key="5">
    <source>
        <dbReference type="ARBA" id="ARBA00022771"/>
    </source>
</evidence>
<dbReference type="GO" id="GO:0008270">
    <property type="term" value="F:zinc ion binding"/>
    <property type="evidence" value="ECO:0007669"/>
    <property type="project" value="UniProtKB-UniRule"/>
</dbReference>
<dbReference type="SMART" id="SM00396">
    <property type="entry name" value="ZnF_UBR1"/>
    <property type="match status" value="1"/>
</dbReference>
<dbReference type="EC" id="2.3.2.27" evidence="10"/>
<gene>
    <name evidence="13" type="ORF">SPHA_21444</name>
</gene>
<dbReference type="GO" id="GO:0016567">
    <property type="term" value="P:protein ubiquitination"/>
    <property type="evidence" value="ECO:0007669"/>
    <property type="project" value="UniProtKB-UniRule"/>
</dbReference>
<comment type="similarity">
    <text evidence="8 10">Belongs to the E3 ubiquitin-protein ligase UBR1-like family.</text>
</comment>
<dbReference type="Pfam" id="PF22960">
    <property type="entry name" value="WHD_UBR1"/>
    <property type="match status" value="1"/>
</dbReference>
<evidence type="ECO:0000256" key="2">
    <source>
        <dbReference type="ARBA" id="ARBA00004906"/>
    </source>
</evidence>
<feature type="domain" description="UBR-type" evidence="12">
    <location>
        <begin position="90"/>
        <end position="161"/>
    </location>
</feature>
<dbReference type="Gene3D" id="3.30.1390.10">
    <property type="match status" value="1"/>
</dbReference>
<reference evidence="13" key="1">
    <citation type="submission" date="2021-01" db="EMBL/GenBank/DDBJ databases">
        <authorList>
            <person name="Li R."/>
            <person name="Bekaert M."/>
        </authorList>
    </citation>
    <scope>NUCLEOTIDE SEQUENCE</scope>
    <source>
        <strain evidence="13">Farmed</strain>
    </source>
</reference>
<evidence type="ECO:0000256" key="11">
    <source>
        <dbReference type="SAM" id="MobiDB-lite"/>
    </source>
</evidence>
<accession>A0A812BR98</accession>
<comment type="caution">
    <text evidence="13">The sequence shown here is derived from an EMBL/GenBank/DDBJ whole genome shotgun (WGS) entry which is preliminary data.</text>
</comment>
<protein>
    <recommendedName>
        <fullName evidence="10">E3 ubiquitin-protein ligase</fullName>
        <ecNumber evidence="10">2.3.2.27</ecNumber>
    </recommendedName>
</protein>
<dbReference type="Pfam" id="PF02207">
    <property type="entry name" value="zf-UBR"/>
    <property type="match status" value="1"/>
</dbReference>
<dbReference type="GO" id="GO:0000151">
    <property type="term" value="C:ubiquitin ligase complex"/>
    <property type="evidence" value="ECO:0007669"/>
    <property type="project" value="TreeGrafter"/>
</dbReference>
<dbReference type="Gene3D" id="2.10.110.30">
    <property type="match status" value="1"/>
</dbReference>
<dbReference type="UniPathway" id="UPA00143"/>
<dbReference type="InterPro" id="IPR042065">
    <property type="entry name" value="E3_ELL-like"/>
</dbReference>
<dbReference type="PROSITE" id="PS51157">
    <property type="entry name" value="ZF_UBR"/>
    <property type="match status" value="1"/>
</dbReference>
<dbReference type="InterPro" id="IPR003126">
    <property type="entry name" value="Znf_UBR"/>
</dbReference>
<dbReference type="InterPro" id="IPR014719">
    <property type="entry name" value="Ribosomal_bL12_C/ClpS-like"/>
</dbReference>
<evidence type="ECO:0000256" key="4">
    <source>
        <dbReference type="ARBA" id="ARBA00022723"/>
    </source>
</evidence>
<feature type="region of interest" description="Disordered" evidence="11">
    <location>
        <begin position="872"/>
        <end position="893"/>
    </location>
</feature>
<dbReference type="GO" id="GO:0005737">
    <property type="term" value="C:cytoplasm"/>
    <property type="evidence" value="ECO:0007669"/>
    <property type="project" value="TreeGrafter"/>
</dbReference>
<dbReference type="InterPro" id="IPR039164">
    <property type="entry name" value="UBR1-like"/>
</dbReference>
<dbReference type="Pfam" id="PF02617">
    <property type="entry name" value="ClpS"/>
    <property type="match status" value="1"/>
</dbReference>
<dbReference type="GO" id="GO:0071596">
    <property type="term" value="P:ubiquitin-dependent protein catabolic process via the N-end rule pathway"/>
    <property type="evidence" value="ECO:0007669"/>
    <property type="project" value="UniProtKB-UniRule"/>
</dbReference>
<dbReference type="SUPFAM" id="SSF54736">
    <property type="entry name" value="ClpS-like"/>
    <property type="match status" value="1"/>
</dbReference>
<keyword evidence="7 10" id="KW-0862">Zinc</keyword>
<evidence type="ECO:0000259" key="12">
    <source>
        <dbReference type="PROSITE" id="PS51157"/>
    </source>
</evidence>
<dbReference type="GO" id="GO:0061630">
    <property type="term" value="F:ubiquitin protein ligase activity"/>
    <property type="evidence" value="ECO:0007669"/>
    <property type="project" value="UniProtKB-UniRule"/>
</dbReference>
<feature type="compositionally biased region" description="Basic and acidic residues" evidence="11">
    <location>
        <begin position="872"/>
        <end position="887"/>
    </location>
</feature>
<dbReference type="InterPro" id="IPR003769">
    <property type="entry name" value="ClpS_core"/>
</dbReference>
<dbReference type="FunFam" id="3.30.1390.10:FF:000003">
    <property type="entry name" value="E3 ubiquitin-protein ligase UBR2 isoform X1"/>
    <property type="match status" value="1"/>
</dbReference>
<dbReference type="Pfam" id="PF18995">
    <property type="entry name" value="PRT6_C"/>
    <property type="match status" value="1"/>
</dbReference>
<keyword evidence="6 10" id="KW-0833">Ubl conjugation pathway</keyword>
<evidence type="ECO:0000256" key="3">
    <source>
        <dbReference type="ARBA" id="ARBA00022679"/>
    </source>
</evidence>
<evidence type="ECO:0000256" key="6">
    <source>
        <dbReference type="ARBA" id="ARBA00022786"/>
    </source>
</evidence>
<keyword evidence="13" id="KW-0012">Acyltransferase</keyword>
<dbReference type="PANTHER" id="PTHR21497">
    <property type="entry name" value="UBIQUITIN LIGASE E3 ALPHA-RELATED"/>
    <property type="match status" value="1"/>
</dbReference>
<keyword evidence="5 10" id="KW-0863">Zinc-finger</keyword>
<keyword evidence="3 10" id="KW-0808">Transferase</keyword>
<dbReference type="Gene3D" id="1.10.10.2670">
    <property type="entry name" value="E3 ubiquitin-protein ligase"/>
    <property type="match status" value="1"/>
</dbReference>
<evidence type="ECO:0000256" key="10">
    <source>
        <dbReference type="RuleBase" id="RU366018"/>
    </source>
</evidence>
<dbReference type="InterPro" id="IPR036390">
    <property type="entry name" value="WH_DNA-bd_sf"/>
</dbReference>
<proteinExistence type="inferred from homology"/>
<dbReference type="InterPro" id="IPR055194">
    <property type="entry name" value="UBR1-like_WH"/>
</dbReference>
<dbReference type="PANTHER" id="PTHR21497:SF24">
    <property type="entry name" value="E3 UBIQUITIN-PROTEIN LIGASE UBR1"/>
    <property type="match status" value="1"/>
</dbReference>
<evidence type="ECO:0000256" key="1">
    <source>
        <dbReference type="ARBA" id="ARBA00000900"/>
    </source>
</evidence>
<dbReference type="EMBL" id="CAHIKZ030000787">
    <property type="protein sequence ID" value="CAE1238669.1"/>
    <property type="molecule type" value="Genomic_DNA"/>
</dbReference>
<evidence type="ECO:0000313" key="13">
    <source>
        <dbReference type="EMBL" id="CAE1238669.1"/>
    </source>
</evidence>
<dbReference type="OrthoDB" id="26387at2759"/>
<comment type="function">
    <text evidence="10">Ubiquitin ligase protein which is a component of the N-end rule pathway. Recognizes and binds to proteins bearing specific N-terminal residues that are destabilizing according to the N-end rule, leading to their ubiquitination and subsequent degradation.</text>
</comment>
<evidence type="ECO:0000256" key="9">
    <source>
        <dbReference type="PROSITE-ProRule" id="PRU00508"/>
    </source>
</evidence>
<comment type="catalytic activity">
    <reaction evidence="1 10">
        <text>S-ubiquitinyl-[E2 ubiquitin-conjugating enzyme]-L-cysteine + [acceptor protein]-L-lysine = [E2 ubiquitin-conjugating enzyme]-L-cysteine + N(6)-ubiquitinyl-[acceptor protein]-L-lysine.</text>
        <dbReference type="EC" id="2.3.2.27"/>
    </reaction>
</comment>
<name>A0A812BR98_ACAPH</name>
<comment type="pathway">
    <text evidence="2 10">Protein modification; protein ubiquitination.</text>
</comment>
<dbReference type="FunFam" id="2.10.110.30:FF:000001">
    <property type="entry name" value="E3 ubiquitin-protein ligase UBR2 isoform 1"/>
    <property type="match status" value="1"/>
</dbReference>
<keyword evidence="4 10" id="KW-0479">Metal-binding</keyword>
<evidence type="ECO:0000256" key="8">
    <source>
        <dbReference type="ARBA" id="ARBA00046341"/>
    </source>
</evidence>
<dbReference type="CDD" id="cd19672">
    <property type="entry name" value="UBR-box_UBR1_like"/>
    <property type="match status" value="1"/>
</dbReference>
<dbReference type="InterPro" id="IPR044046">
    <property type="entry name" value="E3_ligase_UBR-like_C"/>
</dbReference>
<keyword evidence="14" id="KW-1185">Reference proteome</keyword>
<feature type="zinc finger region" description="UBR-type" evidence="9">
    <location>
        <begin position="90"/>
        <end position="161"/>
    </location>
</feature>
<dbReference type="SUPFAM" id="SSF46785">
    <property type="entry name" value="Winged helix' DNA-binding domain"/>
    <property type="match status" value="1"/>
</dbReference>